<protein>
    <submittedName>
        <fullName evidence="2">Uncharacterized protein</fullName>
    </submittedName>
</protein>
<evidence type="ECO:0000256" key="1">
    <source>
        <dbReference type="SAM" id="MobiDB-lite"/>
    </source>
</evidence>
<accession>A0A151JBJ1</accession>
<evidence type="ECO:0000313" key="2">
    <source>
        <dbReference type="EMBL" id="KYN22493.1"/>
    </source>
</evidence>
<dbReference type="EMBL" id="KQ979128">
    <property type="protein sequence ID" value="KYN22493.1"/>
    <property type="molecule type" value="Genomic_DNA"/>
</dbReference>
<keyword evidence="3" id="KW-1185">Reference proteome</keyword>
<name>A0A151JBJ1_9HYME</name>
<feature type="region of interest" description="Disordered" evidence="1">
    <location>
        <begin position="142"/>
        <end position="252"/>
    </location>
</feature>
<feature type="compositionally biased region" description="Basic and acidic residues" evidence="1">
    <location>
        <begin position="238"/>
        <end position="249"/>
    </location>
</feature>
<reference evidence="2 3" key="1">
    <citation type="submission" date="2015-09" db="EMBL/GenBank/DDBJ databases">
        <title>Trachymyrmex cornetzi WGS genome.</title>
        <authorList>
            <person name="Nygaard S."/>
            <person name="Hu H."/>
            <person name="Boomsma J."/>
            <person name="Zhang G."/>
        </authorList>
    </citation>
    <scope>NUCLEOTIDE SEQUENCE [LARGE SCALE GENOMIC DNA]</scope>
    <source>
        <strain evidence="2">Tcor2-1</strain>
        <tissue evidence="2">Whole body</tissue>
    </source>
</reference>
<gene>
    <name evidence="2" type="ORF">ALC57_05104</name>
</gene>
<feature type="compositionally biased region" description="Polar residues" evidence="1">
    <location>
        <begin position="177"/>
        <end position="193"/>
    </location>
</feature>
<organism evidence="2 3">
    <name type="scientific">Trachymyrmex cornetzi</name>
    <dbReference type="NCBI Taxonomy" id="471704"/>
    <lineage>
        <taxon>Eukaryota</taxon>
        <taxon>Metazoa</taxon>
        <taxon>Ecdysozoa</taxon>
        <taxon>Arthropoda</taxon>
        <taxon>Hexapoda</taxon>
        <taxon>Insecta</taxon>
        <taxon>Pterygota</taxon>
        <taxon>Neoptera</taxon>
        <taxon>Endopterygota</taxon>
        <taxon>Hymenoptera</taxon>
        <taxon>Apocrita</taxon>
        <taxon>Aculeata</taxon>
        <taxon>Formicoidea</taxon>
        <taxon>Formicidae</taxon>
        <taxon>Myrmicinae</taxon>
        <taxon>Trachymyrmex</taxon>
    </lineage>
</organism>
<feature type="compositionally biased region" description="Low complexity" evidence="1">
    <location>
        <begin position="1"/>
        <end position="10"/>
    </location>
</feature>
<proteinExistence type="predicted"/>
<sequence length="405" mass="44740">MGPPRVASPVSVPPGSEPGVPRKPKALHTSRRPVGGWSPVPAIIIPRARGICLPPGGTRGLAKRLAGRVYPGRRSRHGEWVKQKMEIELIETETDNKTEEDTRSKTAGKEIEVSAVWSEAPGSEQTLPGTSVPVVRLESLSQGPKATGIKESGSSHSFFKKPGPRSYKGRTAEPSYMDSSAIDTETQEISSDSDISEHGRTKGRGRIVDDDSDTSPPEKVNIGSRGPQRTRGNRKRERITSEVESEYRKSRTTGDYIGRREAIQKFNEAKEEALQLERERIIREYSNFELFKKSKIDLDKIKDQMEVKSTEDLATRVTENLSEVLRIAKSMAACSVNDPKMTEMTQDSTIESMKVDNPQEWKTPEATFTQGIDWPEHGQNWNQGDQATASGKEGEGGISIVNNNG</sequence>
<feature type="region of interest" description="Disordered" evidence="1">
    <location>
        <begin position="370"/>
        <end position="405"/>
    </location>
</feature>
<feature type="region of interest" description="Disordered" evidence="1">
    <location>
        <begin position="1"/>
        <end position="39"/>
    </location>
</feature>
<feature type="compositionally biased region" description="Basic residues" evidence="1">
    <location>
        <begin position="22"/>
        <end position="31"/>
    </location>
</feature>
<dbReference type="AlphaFoldDB" id="A0A151JBJ1"/>
<dbReference type="Proteomes" id="UP000078492">
    <property type="component" value="Unassembled WGS sequence"/>
</dbReference>
<evidence type="ECO:0000313" key="3">
    <source>
        <dbReference type="Proteomes" id="UP000078492"/>
    </source>
</evidence>
<feature type="compositionally biased region" description="Polar residues" evidence="1">
    <location>
        <begin position="379"/>
        <end position="389"/>
    </location>
</feature>